<reference evidence="2 3" key="1">
    <citation type="submission" date="2015-04" db="EMBL/GenBank/DDBJ databases">
        <title>Lasius niger genome sequencing.</title>
        <authorList>
            <person name="Konorov E.A."/>
            <person name="Nikitin M.A."/>
            <person name="Kirill M.V."/>
            <person name="Chang P."/>
        </authorList>
    </citation>
    <scope>NUCLEOTIDE SEQUENCE [LARGE SCALE GENOMIC DNA]</scope>
    <source>
        <tissue evidence="2">Whole</tissue>
    </source>
</reference>
<organism evidence="2 3">
    <name type="scientific">Lasius niger</name>
    <name type="common">Black garden ant</name>
    <dbReference type="NCBI Taxonomy" id="67767"/>
    <lineage>
        <taxon>Eukaryota</taxon>
        <taxon>Metazoa</taxon>
        <taxon>Ecdysozoa</taxon>
        <taxon>Arthropoda</taxon>
        <taxon>Hexapoda</taxon>
        <taxon>Insecta</taxon>
        <taxon>Pterygota</taxon>
        <taxon>Neoptera</taxon>
        <taxon>Endopterygota</taxon>
        <taxon>Hymenoptera</taxon>
        <taxon>Apocrita</taxon>
        <taxon>Aculeata</taxon>
        <taxon>Formicoidea</taxon>
        <taxon>Formicidae</taxon>
        <taxon>Formicinae</taxon>
        <taxon>Lasius</taxon>
        <taxon>Lasius</taxon>
    </lineage>
</organism>
<feature type="domain" description="DUF4806" evidence="1">
    <location>
        <begin position="37"/>
        <end position="119"/>
    </location>
</feature>
<dbReference type="InterPro" id="IPR008042">
    <property type="entry name" value="Retrotrans_Pao"/>
</dbReference>
<dbReference type="AlphaFoldDB" id="A0A0J7N7J3"/>
<dbReference type="STRING" id="67767.A0A0J7N7J3"/>
<dbReference type="Proteomes" id="UP000036403">
    <property type="component" value="Unassembled WGS sequence"/>
</dbReference>
<accession>A0A0J7N7J3</accession>
<comment type="caution">
    <text evidence="2">The sequence shown here is derived from an EMBL/GenBank/DDBJ whole genome shotgun (WGS) entry which is preliminary data.</text>
</comment>
<proteinExistence type="predicted"/>
<gene>
    <name evidence="2" type="ORF">RF55_11882</name>
</gene>
<evidence type="ECO:0000259" key="1">
    <source>
        <dbReference type="Pfam" id="PF16064"/>
    </source>
</evidence>
<dbReference type="PANTHER" id="PTHR47331">
    <property type="entry name" value="PHD-TYPE DOMAIN-CONTAINING PROTEIN"/>
    <property type="match status" value="1"/>
</dbReference>
<dbReference type="Pfam" id="PF05380">
    <property type="entry name" value="Peptidase_A17"/>
    <property type="match status" value="1"/>
</dbReference>
<dbReference type="PaxDb" id="67767-A0A0J7N7J3"/>
<protein>
    <submittedName>
        <fullName evidence="2">Pao retrotransposon peptidase</fullName>
    </submittedName>
</protein>
<dbReference type="EMBL" id="LBMM01008830">
    <property type="protein sequence ID" value="KMQ88605.1"/>
    <property type="molecule type" value="Genomic_DNA"/>
</dbReference>
<dbReference type="InterPro" id="IPR032071">
    <property type="entry name" value="DUF4806"/>
</dbReference>
<dbReference type="OrthoDB" id="6508992at2759"/>
<sequence length="277" mass="31506">MWQYTDSLHELTTSVNRILTNKVTHEVEEATTSFFTMFNFPLQDEEDLIRVDEHLNDEKNFNVAMNKLAKIGGSSVQNFTQRALQILITNDLASTYSWLGRRAKKTFNKLKLADLIIEARTLGLTWHPASDSFKSHVSRSDAIVKLTKRSILSKIAQLFDPLGWLASVTILGKMFIQQLWKLNIKWDDPLPPSLAQQWNRYDADLRGVSEYSIPRWLGTSTSTQGFEFHGFSDSSQDALGAVLYIRTIQTFADAKVTLLVAKSKAPLKKQTIPRLEL</sequence>
<evidence type="ECO:0000313" key="2">
    <source>
        <dbReference type="EMBL" id="KMQ88605.1"/>
    </source>
</evidence>
<dbReference type="Pfam" id="PF16064">
    <property type="entry name" value="DUF4806"/>
    <property type="match status" value="1"/>
</dbReference>
<keyword evidence="3" id="KW-1185">Reference proteome</keyword>
<evidence type="ECO:0000313" key="3">
    <source>
        <dbReference type="Proteomes" id="UP000036403"/>
    </source>
</evidence>
<name>A0A0J7N7J3_LASNI</name>